<dbReference type="EMBL" id="JACJPW010000071">
    <property type="protein sequence ID" value="MBD2184034.1"/>
    <property type="molecule type" value="Genomic_DNA"/>
</dbReference>
<protein>
    <submittedName>
        <fullName evidence="4">S-layer homology domain-containing protein</fullName>
    </submittedName>
</protein>
<dbReference type="PANTHER" id="PTHR33740:SF3">
    <property type="entry name" value="GPI-ANCHORED ADHESIN-LIKE PROTEIN"/>
    <property type="match status" value="1"/>
</dbReference>
<feature type="domain" description="SLH" evidence="3">
    <location>
        <begin position="315"/>
        <end position="383"/>
    </location>
</feature>
<evidence type="ECO:0000313" key="5">
    <source>
        <dbReference type="Proteomes" id="UP000641646"/>
    </source>
</evidence>
<dbReference type="PROSITE" id="PS51257">
    <property type="entry name" value="PROKAR_LIPOPROTEIN"/>
    <property type="match status" value="1"/>
</dbReference>
<dbReference type="RefSeq" id="WP_190469636.1">
    <property type="nucleotide sequence ID" value="NZ_JACJPW010000071.1"/>
</dbReference>
<dbReference type="Proteomes" id="UP000641646">
    <property type="component" value="Unassembled WGS sequence"/>
</dbReference>
<feature type="chain" id="PRO_5037733395" evidence="2">
    <location>
        <begin position="26"/>
        <end position="461"/>
    </location>
</feature>
<evidence type="ECO:0000259" key="3">
    <source>
        <dbReference type="PROSITE" id="PS51272"/>
    </source>
</evidence>
<feature type="signal peptide" evidence="2">
    <location>
        <begin position="1"/>
        <end position="25"/>
    </location>
</feature>
<evidence type="ECO:0000256" key="1">
    <source>
        <dbReference type="SAM" id="MobiDB-lite"/>
    </source>
</evidence>
<comment type="caution">
    <text evidence="4">The sequence shown here is derived from an EMBL/GenBank/DDBJ whole genome shotgun (WGS) entry which is preliminary data.</text>
</comment>
<evidence type="ECO:0000256" key="2">
    <source>
        <dbReference type="SAM" id="SignalP"/>
    </source>
</evidence>
<organism evidence="4 5">
    <name type="scientific">Aerosakkonema funiforme FACHB-1375</name>
    <dbReference type="NCBI Taxonomy" id="2949571"/>
    <lineage>
        <taxon>Bacteria</taxon>
        <taxon>Bacillati</taxon>
        <taxon>Cyanobacteriota</taxon>
        <taxon>Cyanophyceae</taxon>
        <taxon>Oscillatoriophycideae</taxon>
        <taxon>Aerosakkonematales</taxon>
        <taxon>Aerosakkonemataceae</taxon>
        <taxon>Aerosakkonema</taxon>
    </lineage>
</organism>
<reference evidence="4" key="1">
    <citation type="journal article" date="2015" name="ISME J.">
        <title>Draft Genome Sequence of Streptomyces incarnatus NRRL8089, which Produces the Nucleoside Antibiotic Sinefungin.</title>
        <authorList>
            <person name="Oshima K."/>
            <person name="Hattori M."/>
            <person name="Shimizu H."/>
            <person name="Fukuda K."/>
            <person name="Nemoto M."/>
            <person name="Inagaki K."/>
            <person name="Tamura T."/>
        </authorList>
    </citation>
    <scope>NUCLEOTIDE SEQUENCE</scope>
    <source>
        <strain evidence="4">FACHB-1375</strain>
    </source>
</reference>
<keyword evidence="2" id="KW-0732">Signal</keyword>
<feature type="region of interest" description="Disordered" evidence="1">
    <location>
        <begin position="187"/>
        <end position="235"/>
    </location>
</feature>
<dbReference type="PANTHER" id="PTHR33740">
    <property type="entry name" value="GPI-ANCHORED ADHESIN-LIKE PROTEIN"/>
    <property type="match status" value="1"/>
</dbReference>
<proteinExistence type="predicted"/>
<evidence type="ECO:0000313" key="4">
    <source>
        <dbReference type="EMBL" id="MBD2184034.1"/>
    </source>
</evidence>
<dbReference type="Pfam" id="PF00395">
    <property type="entry name" value="SLH"/>
    <property type="match status" value="1"/>
</dbReference>
<feature type="compositionally biased region" description="Low complexity" evidence="1">
    <location>
        <begin position="199"/>
        <end position="232"/>
    </location>
</feature>
<reference evidence="4" key="2">
    <citation type="submission" date="2020-08" db="EMBL/GenBank/DDBJ databases">
        <authorList>
            <person name="Chen M."/>
            <person name="Teng W."/>
            <person name="Zhao L."/>
            <person name="Hu C."/>
            <person name="Zhou Y."/>
            <person name="Han B."/>
            <person name="Song L."/>
            <person name="Shu W."/>
        </authorList>
    </citation>
    <scope>NUCLEOTIDE SEQUENCE</scope>
    <source>
        <strain evidence="4">FACHB-1375</strain>
    </source>
</reference>
<name>A0A926VKD2_9CYAN</name>
<feature type="region of interest" description="Disordered" evidence="1">
    <location>
        <begin position="40"/>
        <end position="71"/>
    </location>
</feature>
<gene>
    <name evidence="4" type="ORF">H6G03_23690</name>
</gene>
<dbReference type="AlphaFoldDB" id="A0A926VKD2"/>
<sequence length="461" mass="49679">MFPSRRPAILINLTALLLTSLTACANSPAAKNLEQSLAADPNLQENPATVGQSGSDRNVQTSPTVNLPSDFPSEINKYPLAQLQEVKLPNSTTPAEQATLTRWSSGDPVNLVQNFYQKQFQENNWQLLSQPTDDAGGTFEAKRNDLKVTVSIQPISSATNTSSASQPTANQNSAAATEFTIQYERVSSDTTATAPQPEATNSPTPTASLTPTPSAQPTATPQTETATNTTNNVNVFSDLNNAPKELHSYVTDIAQLGVLTLNPSNSKQNQSAANTKFEPNKAISHREFARWLIATSNKMNANNPAKQIRLATDASQPAFQDVAKTDPDFPAIQGLAEAGIIPSPLSGDSTAVLFRPGAALTREQLLMWKVPLDTRLASSATIDSVKQTWGFQDVAKIDPKALRSILTDFQNGDTSIIRRVFGYTTLFQPKKSVTRAEAAAALWYFGTQNEGISAKELTTKE</sequence>
<keyword evidence="5" id="KW-1185">Reference proteome</keyword>
<accession>A0A926VKD2</accession>
<dbReference type="PROSITE" id="PS51272">
    <property type="entry name" value="SLH"/>
    <property type="match status" value="1"/>
</dbReference>
<dbReference type="InterPro" id="IPR001119">
    <property type="entry name" value="SLH_dom"/>
</dbReference>
<feature type="compositionally biased region" description="Polar residues" evidence="1">
    <location>
        <begin position="43"/>
        <end position="67"/>
    </location>
</feature>